<dbReference type="Proteomes" id="UP000195913">
    <property type="component" value="Unassembled WGS sequence"/>
</dbReference>
<evidence type="ECO:0000313" key="2">
    <source>
        <dbReference type="Proteomes" id="UP000195913"/>
    </source>
</evidence>
<dbReference type="AlphaFoldDB" id="A0A1R4FFP8"/>
<dbReference type="GO" id="GO:0005737">
    <property type="term" value="C:cytoplasm"/>
    <property type="evidence" value="ECO:0007669"/>
    <property type="project" value="TreeGrafter"/>
</dbReference>
<reference evidence="1 2" key="1">
    <citation type="submission" date="2017-02" db="EMBL/GenBank/DDBJ databases">
        <authorList>
            <person name="Peterson S.W."/>
        </authorList>
    </citation>
    <scope>NUCLEOTIDE SEQUENCE [LARGE SCALE GENOMIC DNA]</scope>
    <source>
        <strain evidence="1 2">B Ar 00.02</strain>
    </source>
</reference>
<dbReference type="Gene3D" id="3.30.1780.10">
    <property type="entry name" value="ornithine cyclodeaminase, domain 1"/>
    <property type="match status" value="1"/>
</dbReference>
<dbReference type="Gene3D" id="3.40.50.720">
    <property type="entry name" value="NAD(P)-binding Rossmann-like Domain"/>
    <property type="match status" value="1"/>
</dbReference>
<accession>A0A1R4FFP8</accession>
<dbReference type="InterPro" id="IPR036291">
    <property type="entry name" value="NAD(P)-bd_dom_sf"/>
</dbReference>
<evidence type="ECO:0000313" key="1">
    <source>
        <dbReference type="EMBL" id="SJM54820.1"/>
    </source>
</evidence>
<proteinExistence type="predicted"/>
<gene>
    <name evidence="1" type="ORF">FM101_03810</name>
</gene>
<dbReference type="PANTHER" id="PTHR13812">
    <property type="entry name" value="KETIMINE REDUCTASE MU-CRYSTALLIN"/>
    <property type="match status" value="1"/>
</dbReference>
<keyword evidence="2" id="KW-1185">Reference proteome</keyword>
<name>A0A1R4FFP8_9MICC</name>
<dbReference type="PIRSF" id="PIRSF001439">
    <property type="entry name" value="CryM"/>
    <property type="match status" value="1"/>
</dbReference>
<dbReference type="SUPFAM" id="SSF51735">
    <property type="entry name" value="NAD(P)-binding Rossmann-fold domains"/>
    <property type="match status" value="1"/>
</dbReference>
<dbReference type="GO" id="GO:0008473">
    <property type="term" value="F:ornithine cyclodeaminase activity"/>
    <property type="evidence" value="ECO:0007669"/>
    <property type="project" value="UniProtKB-EC"/>
</dbReference>
<sequence length="338" mass="35716">MTGSDGLDLAQDFLPTATPDLFGPERCRELVNTRQAVDAMKETLLAGFDPEHDAPRTRVATDTGEMLQMPSTFGDYVGTKILTLTPGNVVEELPMIQGVYVLFAGRQQNPVAVLDGATLTNIRTPAVSAFGALHLVTKTGPLTLTIVGTGVQAWEHVLALTSVLDIGEIHIVGRDPGNVQELVEQGCSRGFSVQASDAADALPVSDVVVSCTSAKEPPFDGALVPDHAVVVAVGSHSPERRELDDGLLARSGIAVESLDSSTREAGEIIQGLDSGAIPDRSGLVTMRQLAEGHTLPEGQPKIFKTTGMPWQDLAVASAIYEGAAAKMRLSSNQRTDRT</sequence>
<dbReference type="EC" id="4.3.1.12" evidence="1"/>
<organism evidence="1 2">
    <name type="scientific">Arthrobacter rhombi</name>
    <dbReference type="NCBI Taxonomy" id="71253"/>
    <lineage>
        <taxon>Bacteria</taxon>
        <taxon>Bacillati</taxon>
        <taxon>Actinomycetota</taxon>
        <taxon>Actinomycetes</taxon>
        <taxon>Micrococcales</taxon>
        <taxon>Micrococcaceae</taxon>
        <taxon>Arthrobacter</taxon>
    </lineage>
</organism>
<dbReference type="PANTHER" id="PTHR13812:SF19">
    <property type="entry name" value="KETIMINE REDUCTASE MU-CRYSTALLIN"/>
    <property type="match status" value="1"/>
</dbReference>
<keyword evidence="1" id="KW-0456">Lyase</keyword>
<dbReference type="EMBL" id="FUHW01000016">
    <property type="protein sequence ID" value="SJM54820.1"/>
    <property type="molecule type" value="Genomic_DNA"/>
</dbReference>
<protein>
    <submittedName>
        <fullName evidence="1">Ornithine cyclodeaminase</fullName>
        <ecNumber evidence="1">4.3.1.12</ecNumber>
    </submittedName>
</protein>
<dbReference type="RefSeq" id="WP_179204217.1">
    <property type="nucleotide sequence ID" value="NZ_FUHW01000016.1"/>
</dbReference>
<dbReference type="Pfam" id="PF02423">
    <property type="entry name" value="OCD_Mu_crystall"/>
    <property type="match status" value="1"/>
</dbReference>
<dbReference type="InterPro" id="IPR023401">
    <property type="entry name" value="ODC_N"/>
</dbReference>
<dbReference type="InterPro" id="IPR003462">
    <property type="entry name" value="ODC_Mu_crystall"/>
</dbReference>